<dbReference type="EMBL" id="SNRY01002224">
    <property type="protein sequence ID" value="KAA6326111.1"/>
    <property type="molecule type" value="Genomic_DNA"/>
</dbReference>
<name>A0A5J4QZC6_9ZZZZ</name>
<gene>
    <name evidence="1" type="ORF">EZS27_024741</name>
</gene>
<proteinExistence type="predicted"/>
<dbReference type="InterPro" id="IPR011204">
    <property type="entry name" value="Virulence_RhuM-like"/>
</dbReference>
<dbReference type="Pfam" id="PF13310">
    <property type="entry name" value="Virulence_RhuM"/>
    <property type="match status" value="1"/>
</dbReference>
<dbReference type="PANTHER" id="PTHR35810">
    <property type="entry name" value="CYTOPLASMIC PROTEIN-RELATED"/>
    <property type="match status" value="1"/>
</dbReference>
<dbReference type="AlphaFoldDB" id="A0A5J4QZC6"/>
<comment type="caution">
    <text evidence="1">The sequence shown here is derived from an EMBL/GenBank/DDBJ whole genome shotgun (WGS) entry which is preliminary data.</text>
</comment>
<reference evidence="1" key="1">
    <citation type="submission" date="2019-03" db="EMBL/GenBank/DDBJ databases">
        <title>Single cell metagenomics reveals metabolic interactions within the superorganism composed of flagellate Streblomastix strix and complex community of Bacteroidetes bacteria on its surface.</title>
        <authorList>
            <person name="Treitli S.C."/>
            <person name="Kolisko M."/>
            <person name="Husnik F."/>
            <person name="Keeling P."/>
            <person name="Hampl V."/>
        </authorList>
    </citation>
    <scope>NUCLEOTIDE SEQUENCE</scope>
    <source>
        <strain evidence="1">STM</strain>
    </source>
</reference>
<evidence type="ECO:0000313" key="1">
    <source>
        <dbReference type="EMBL" id="KAA6326111.1"/>
    </source>
</evidence>
<sequence length="309" mass="35858">MVLLFLLWILVVSVREGYPNAFTEKSKNDLIMSHKDEIVLYQPDNSIRLEVRVEDETVWLTQAQLSKLFGVDRTVISKHLKNIFTTRELEEKGTCAIFAHMGNDGKQEYQTKHYNLDAILSVGYRVNSINATLFRRWSSQVLKEYLLKGYAVNQRFERLEYRMTETEKKIDFFVRTALPPVEGIFYDGQIFDAYKFASDLIKSAKKTIILIDNYIDESVLTLLSKRAKEVDAIIYTAQISSRLELDLKKYNAQYPPVTIHTLNRSHDRFLFIDTDAYHIGASLKDLGKKMFAFSKMELKAQELLQNIGI</sequence>
<protein>
    <recommendedName>
        <fullName evidence="2">DNA-binding protein</fullName>
    </recommendedName>
</protein>
<accession>A0A5J4QZC6</accession>
<evidence type="ECO:0008006" key="2">
    <source>
        <dbReference type="Google" id="ProtNLM"/>
    </source>
</evidence>
<organism evidence="1">
    <name type="scientific">termite gut metagenome</name>
    <dbReference type="NCBI Taxonomy" id="433724"/>
    <lineage>
        <taxon>unclassified sequences</taxon>
        <taxon>metagenomes</taxon>
        <taxon>organismal metagenomes</taxon>
    </lineage>
</organism>
<dbReference type="PANTHER" id="PTHR35810:SF1">
    <property type="entry name" value="CYTOPLASMIC PROTEIN"/>
    <property type="match status" value="1"/>
</dbReference>